<dbReference type="Pfam" id="PF06429">
    <property type="entry name" value="Flg_bbr_C"/>
    <property type="match status" value="1"/>
</dbReference>
<protein>
    <recommendedName>
        <fullName evidence="3">Flagellar basal-body rod protein FlgC</fullName>
    </recommendedName>
</protein>
<dbReference type="InterPro" id="IPR010930">
    <property type="entry name" value="Flg_bb/hook_C_dom"/>
</dbReference>
<organism evidence="7">
    <name type="scientific">hydrothermal vent metagenome</name>
    <dbReference type="NCBI Taxonomy" id="652676"/>
    <lineage>
        <taxon>unclassified sequences</taxon>
        <taxon>metagenomes</taxon>
        <taxon>ecological metagenomes</taxon>
    </lineage>
</organism>
<comment type="subunit">
    <text evidence="5">The basal body constitutes a major portion of the flagellar organelle and consists of four rings (L,P,S, and M) mounted on a central rod. The rod consists of about 26 subunits of FlgG in the distal portion, and FlgB, FlgC and FlgF are thought to build up the proximal portion of the rod with about 6 subunits each.</text>
</comment>
<keyword evidence="4" id="KW-0975">Bacterial flagellum</keyword>
<keyword evidence="7" id="KW-0966">Cell projection</keyword>
<evidence type="ECO:0000256" key="5">
    <source>
        <dbReference type="ARBA" id="ARBA00025933"/>
    </source>
</evidence>
<evidence type="ECO:0000256" key="4">
    <source>
        <dbReference type="ARBA" id="ARBA00023143"/>
    </source>
</evidence>
<dbReference type="AlphaFoldDB" id="A0A3B1AFX6"/>
<comment type="similarity">
    <text evidence="2">Belongs to the flagella basal body rod proteins family.</text>
</comment>
<keyword evidence="7" id="KW-0282">Flagellum</keyword>
<dbReference type="InterPro" id="IPR006299">
    <property type="entry name" value="FlgC"/>
</dbReference>
<sequence length="135" mass="15071">MDLSKAMMISAAGMKAQGTRMRVIAENIANAKSVALSPGSDPYRRKVVTFSNEVDRELGFSRVKVNKVTHDQSDFGMRFEPGHPAADENGYIKTPNVNGLIEAMDMKQSQRSYEANLNSIEVSKKMMMRTLDLLR</sequence>
<comment type="subcellular location">
    <subcellularLocation>
        <location evidence="1">Bacterial flagellum basal body</location>
    </subcellularLocation>
</comment>
<dbReference type="GO" id="GO:0071978">
    <property type="term" value="P:bacterial-type flagellum-dependent swarming motility"/>
    <property type="evidence" value="ECO:0007669"/>
    <property type="project" value="TreeGrafter"/>
</dbReference>
<feature type="domain" description="Flagellar basal-body/hook protein C-terminal" evidence="6">
    <location>
        <begin position="89"/>
        <end position="133"/>
    </location>
</feature>
<evidence type="ECO:0000256" key="2">
    <source>
        <dbReference type="ARBA" id="ARBA00009677"/>
    </source>
</evidence>
<evidence type="ECO:0000256" key="3">
    <source>
        <dbReference type="ARBA" id="ARBA00017941"/>
    </source>
</evidence>
<reference evidence="7" key="1">
    <citation type="submission" date="2018-06" db="EMBL/GenBank/DDBJ databases">
        <authorList>
            <person name="Zhirakovskaya E."/>
        </authorList>
    </citation>
    <scope>NUCLEOTIDE SEQUENCE</scope>
</reference>
<dbReference type="EMBL" id="UOFW01000110">
    <property type="protein sequence ID" value="VAX04766.1"/>
    <property type="molecule type" value="Genomic_DNA"/>
</dbReference>
<evidence type="ECO:0000259" key="6">
    <source>
        <dbReference type="Pfam" id="PF06429"/>
    </source>
</evidence>
<dbReference type="PANTHER" id="PTHR30435">
    <property type="entry name" value="FLAGELLAR PROTEIN"/>
    <property type="match status" value="1"/>
</dbReference>
<proteinExistence type="inferred from homology"/>
<keyword evidence="7" id="KW-0969">Cilium</keyword>
<name>A0A3B1AFX6_9ZZZZ</name>
<dbReference type="GO" id="GO:0030694">
    <property type="term" value="C:bacterial-type flagellum basal body, rod"/>
    <property type="evidence" value="ECO:0007669"/>
    <property type="project" value="InterPro"/>
</dbReference>
<evidence type="ECO:0000256" key="1">
    <source>
        <dbReference type="ARBA" id="ARBA00004117"/>
    </source>
</evidence>
<evidence type="ECO:0000313" key="7">
    <source>
        <dbReference type="EMBL" id="VAX04766.1"/>
    </source>
</evidence>
<dbReference type="PANTHER" id="PTHR30435:SF2">
    <property type="entry name" value="FLAGELLAR BASAL-BODY ROD PROTEIN FLGC"/>
    <property type="match status" value="1"/>
</dbReference>
<gene>
    <name evidence="7" type="ORF">MNBD_ALPHA03-1143</name>
</gene>
<accession>A0A3B1AFX6</accession>
<dbReference type="NCBIfam" id="TIGR01395">
    <property type="entry name" value="FlgC"/>
    <property type="match status" value="1"/>
</dbReference>